<keyword evidence="3" id="KW-0813">Transport</keyword>
<name>A0A4R2GUD1_9HYPH</name>
<proteinExistence type="inferred from homology"/>
<protein>
    <submittedName>
        <fullName evidence="6">Branched-chain amino acid transport system substrate-binding protein</fullName>
    </submittedName>
</protein>
<dbReference type="CDD" id="cd06327">
    <property type="entry name" value="PBP1_SBP-like"/>
    <property type="match status" value="1"/>
</dbReference>
<feature type="chain" id="PRO_5020950784" evidence="4">
    <location>
        <begin position="23"/>
        <end position="406"/>
    </location>
</feature>
<dbReference type="OrthoDB" id="7235949at2"/>
<feature type="signal peptide" evidence="4">
    <location>
        <begin position="1"/>
        <end position="22"/>
    </location>
</feature>
<evidence type="ECO:0000313" key="7">
    <source>
        <dbReference type="Proteomes" id="UP000294881"/>
    </source>
</evidence>
<dbReference type="AlphaFoldDB" id="A0A4R2GUD1"/>
<keyword evidence="3" id="KW-0029">Amino-acid transport</keyword>
<dbReference type="InterPro" id="IPR028082">
    <property type="entry name" value="Peripla_BP_I"/>
</dbReference>
<dbReference type="InterPro" id="IPR028081">
    <property type="entry name" value="Leu-bd"/>
</dbReference>
<dbReference type="InterPro" id="IPR051010">
    <property type="entry name" value="BCAA_transport"/>
</dbReference>
<evidence type="ECO:0000313" key="6">
    <source>
        <dbReference type="EMBL" id="TCO14292.1"/>
    </source>
</evidence>
<sequence length="406" mass="43124">MARWRRRLLAASCLAVMGMVGASVGNAASISGDVVRIGVLNDQVGPASDVTGPGSVYAARLALEDFGPTVHGAKIELVVGDHQNKADVGSGVARQWYETGQVDMIADIGNSAVSLAVQALARDRGKVVMHVGSATDRIFGADCSPTGFMWLYDTYAIARALAKGNVAVGAKTWFVLAADYAFGHSMEGQMKKLVADMGGQVVGSVRHPLYGTDFSSFVLQAQASKADVVALANAGPDTINAIKQAAEFGLTQQGQNLAATTFYLPNVHSLGLQTAQGLRVVTGFYWDRNDDTRAFDKRFRKLSGGTPPDHVHAGVYSAVLAYLRAVQAAGTDDGVKVAETIKSLPVNDMFAEGASVRKDGRLMNDLFLAEVKKPADSKAPWDYYAIRTRLKAADIIRPLDQGGCKI</sequence>
<reference evidence="6 7" key="1">
    <citation type="submission" date="2019-03" db="EMBL/GenBank/DDBJ databases">
        <title>Genomic Encyclopedia of Type Strains, Phase IV (KMG-IV): sequencing the most valuable type-strain genomes for metagenomic binning, comparative biology and taxonomic classification.</title>
        <authorList>
            <person name="Goeker M."/>
        </authorList>
    </citation>
    <scope>NUCLEOTIDE SEQUENCE [LARGE SCALE GENOMIC DNA]</scope>
    <source>
        <strain evidence="6 7">DSM 22958</strain>
    </source>
</reference>
<evidence type="ECO:0000259" key="5">
    <source>
        <dbReference type="Pfam" id="PF13458"/>
    </source>
</evidence>
<evidence type="ECO:0000256" key="2">
    <source>
        <dbReference type="ARBA" id="ARBA00022729"/>
    </source>
</evidence>
<dbReference type="Proteomes" id="UP000294881">
    <property type="component" value="Unassembled WGS sequence"/>
</dbReference>
<evidence type="ECO:0000256" key="4">
    <source>
        <dbReference type="SAM" id="SignalP"/>
    </source>
</evidence>
<evidence type="ECO:0000256" key="3">
    <source>
        <dbReference type="ARBA" id="ARBA00022970"/>
    </source>
</evidence>
<dbReference type="SUPFAM" id="SSF53822">
    <property type="entry name" value="Periplasmic binding protein-like I"/>
    <property type="match status" value="1"/>
</dbReference>
<dbReference type="RefSeq" id="WP_132005291.1">
    <property type="nucleotide sequence ID" value="NZ_JBHUNN010000002.1"/>
</dbReference>
<comment type="similarity">
    <text evidence="1">Belongs to the leucine-binding protein family.</text>
</comment>
<accession>A0A4R2GUD1</accession>
<dbReference type="EMBL" id="SLWL01000004">
    <property type="protein sequence ID" value="TCO14292.1"/>
    <property type="molecule type" value="Genomic_DNA"/>
</dbReference>
<organism evidence="6 7">
    <name type="scientific">Camelimonas lactis</name>
    <dbReference type="NCBI Taxonomy" id="659006"/>
    <lineage>
        <taxon>Bacteria</taxon>
        <taxon>Pseudomonadati</taxon>
        <taxon>Pseudomonadota</taxon>
        <taxon>Alphaproteobacteria</taxon>
        <taxon>Hyphomicrobiales</taxon>
        <taxon>Chelatococcaceae</taxon>
        <taxon>Camelimonas</taxon>
    </lineage>
</organism>
<dbReference type="Gene3D" id="3.40.50.2300">
    <property type="match status" value="2"/>
</dbReference>
<dbReference type="GO" id="GO:0006865">
    <property type="term" value="P:amino acid transport"/>
    <property type="evidence" value="ECO:0007669"/>
    <property type="project" value="UniProtKB-KW"/>
</dbReference>
<keyword evidence="2 4" id="KW-0732">Signal</keyword>
<dbReference type="PANTHER" id="PTHR30483">
    <property type="entry name" value="LEUCINE-SPECIFIC-BINDING PROTEIN"/>
    <property type="match status" value="1"/>
</dbReference>
<keyword evidence="7" id="KW-1185">Reference proteome</keyword>
<dbReference type="PANTHER" id="PTHR30483:SF6">
    <property type="entry name" value="PERIPLASMIC BINDING PROTEIN OF ABC TRANSPORTER FOR NATURAL AMINO ACIDS"/>
    <property type="match status" value="1"/>
</dbReference>
<evidence type="ECO:0000256" key="1">
    <source>
        <dbReference type="ARBA" id="ARBA00010062"/>
    </source>
</evidence>
<dbReference type="Pfam" id="PF13458">
    <property type="entry name" value="Peripla_BP_6"/>
    <property type="match status" value="1"/>
</dbReference>
<comment type="caution">
    <text evidence="6">The sequence shown here is derived from an EMBL/GenBank/DDBJ whole genome shotgun (WGS) entry which is preliminary data.</text>
</comment>
<gene>
    <name evidence="6" type="ORF">EV666_104245</name>
</gene>
<feature type="domain" description="Leucine-binding protein" evidence="5">
    <location>
        <begin position="35"/>
        <end position="372"/>
    </location>
</feature>